<proteinExistence type="predicted"/>
<evidence type="ECO:0000256" key="1">
    <source>
        <dbReference type="SAM" id="MobiDB-lite"/>
    </source>
</evidence>
<feature type="compositionally biased region" description="Low complexity" evidence="1">
    <location>
        <begin position="126"/>
        <end position="135"/>
    </location>
</feature>
<dbReference type="RefSeq" id="WP_109281578.1">
    <property type="nucleotide sequence ID" value="NZ_JBFAUK010000010.1"/>
</dbReference>
<gene>
    <name evidence="2" type="ORF">AB0L16_15660</name>
</gene>
<organism evidence="2 3">
    <name type="scientific">Streptomyces orinoci</name>
    <name type="common">Streptoverticillium orinoci</name>
    <dbReference type="NCBI Taxonomy" id="67339"/>
    <lineage>
        <taxon>Bacteria</taxon>
        <taxon>Bacillati</taxon>
        <taxon>Actinomycetota</taxon>
        <taxon>Actinomycetes</taxon>
        <taxon>Kitasatosporales</taxon>
        <taxon>Streptomycetaceae</taxon>
        <taxon>Streptomyces</taxon>
    </lineage>
</organism>
<evidence type="ECO:0000313" key="2">
    <source>
        <dbReference type="EMBL" id="MEV5507894.1"/>
    </source>
</evidence>
<protein>
    <submittedName>
        <fullName evidence="2">Uncharacterized protein</fullName>
    </submittedName>
</protein>
<reference evidence="2 3" key="1">
    <citation type="submission" date="2024-06" db="EMBL/GenBank/DDBJ databases">
        <title>The Natural Products Discovery Center: Release of the First 8490 Sequenced Strains for Exploring Actinobacteria Biosynthetic Diversity.</title>
        <authorList>
            <person name="Kalkreuter E."/>
            <person name="Kautsar S.A."/>
            <person name="Yang D."/>
            <person name="Bader C.D."/>
            <person name="Teijaro C.N."/>
            <person name="Fluegel L."/>
            <person name="Davis C.M."/>
            <person name="Simpson J.R."/>
            <person name="Lauterbach L."/>
            <person name="Steele A.D."/>
            <person name="Gui C."/>
            <person name="Meng S."/>
            <person name="Li G."/>
            <person name="Viehrig K."/>
            <person name="Ye F."/>
            <person name="Su P."/>
            <person name="Kiefer A.F."/>
            <person name="Nichols A."/>
            <person name="Cepeda A.J."/>
            <person name="Yan W."/>
            <person name="Fan B."/>
            <person name="Jiang Y."/>
            <person name="Adhikari A."/>
            <person name="Zheng C.-J."/>
            <person name="Schuster L."/>
            <person name="Cowan T.M."/>
            <person name="Smanski M.J."/>
            <person name="Chevrette M.G."/>
            <person name="De Carvalho L.P.S."/>
            <person name="Shen B."/>
        </authorList>
    </citation>
    <scope>NUCLEOTIDE SEQUENCE [LARGE SCALE GENOMIC DNA]</scope>
    <source>
        <strain evidence="2 3">NPDC052347</strain>
    </source>
</reference>
<evidence type="ECO:0000313" key="3">
    <source>
        <dbReference type="Proteomes" id="UP001552594"/>
    </source>
</evidence>
<feature type="region of interest" description="Disordered" evidence="1">
    <location>
        <begin position="124"/>
        <end position="145"/>
    </location>
</feature>
<name>A0ABV3JYD1_STRON</name>
<dbReference type="Proteomes" id="UP001552594">
    <property type="component" value="Unassembled WGS sequence"/>
</dbReference>
<keyword evidence="3" id="KW-1185">Reference proteome</keyword>
<feature type="compositionally biased region" description="Polar residues" evidence="1">
    <location>
        <begin position="136"/>
        <end position="145"/>
    </location>
</feature>
<accession>A0ABV3JYD1</accession>
<sequence>MGEALDIMQVATGGAGVLVAEMVKSGWELVRSTMVRFFQRGGDEVAEQELRLLDAAQARLTSTAESERASIVESLQQQLTIQLAAFLQKHPDGAADLQALIDQAEQSGDGRASINAHHNTNSQVVISGGSISGGSFTYQPPRSEK</sequence>
<dbReference type="EMBL" id="JBFAUK010000010">
    <property type="protein sequence ID" value="MEV5507894.1"/>
    <property type="molecule type" value="Genomic_DNA"/>
</dbReference>
<comment type="caution">
    <text evidence="2">The sequence shown here is derived from an EMBL/GenBank/DDBJ whole genome shotgun (WGS) entry which is preliminary data.</text>
</comment>